<evidence type="ECO:0000313" key="2">
    <source>
        <dbReference type="EMBL" id="EDM24664.1"/>
    </source>
</evidence>
<sequence>MTIIIPTIFFIIALISIYNKKRNASLIAVSALFISIYLLNMQNTVHHGYQHSASIKAFYKISEELKKQNVQPVIESIDESLKISWEEQSGDKFIGYMIDERIKKKTKEIEKEKVLTNGSN</sequence>
<dbReference type="STRING" id="313628.LNTAR_21670"/>
<name>A6DM68_9BACT</name>
<evidence type="ECO:0000313" key="3">
    <source>
        <dbReference type="EMBL" id="EDM27366.1"/>
    </source>
</evidence>
<gene>
    <name evidence="3" type="ORF">LNTAR_21670</name>
    <name evidence="2" type="ORF">LNTAR_25637</name>
</gene>
<dbReference type="RefSeq" id="WP_007278969.1">
    <property type="nucleotide sequence ID" value="NZ_ABCK01000010.1"/>
</dbReference>
<proteinExistence type="predicted"/>
<organism evidence="3 4">
    <name type="scientific">Lentisphaera araneosa HTCC2155</name>
    <dbReference type="NCBI Taxonomy" id="313628"/>
    <lineage>
        <taxon>Bacteria</taxon>
        <taxon>Pseudomonadati</taxon>
        <taxon>Lentisphaerota</taxon>
        <taxon>Lentisphaeria</taxon>
        <taxon>Lentisphaerales</taxon>
        <taxon>Lentisphaeraceae</taxon>
        <taxon>Lentisphaera</taxon>
    </lineage>
</organism>
<dbReference type="Proteomes" id="UP000004947">
    <property type="component" value="Unassembled WGS sequence"/>
</dbReference>
<keyword evidence="1" id="KW-0472">Membrane</keyword>
<evidence type="ECO:0000256" key="1">
    <source>
        <dbReference type="SAM" id="Phobius"/>
    </source>
</evidence>
<keyword evidence="1" id="KW-0812">Transmembrane</keyword>
<keyword evidence="4" id="KW-1185">Reference proteome</keyword>
<reference evidence="3" key="1">
    <citation type="submission" date="2007-06" db="EMBL/GenBank/DDBJ databases">
        <authorList>
            <person name="Giovannoni S."/>
            <person name="Cho J.-C."/>
            <person name="Ferriera S."/>
            <person name="Johnson J."/>
            <person name="Kravitz S."/>
            <person name="Beeson K."/>
            <person name="Sutton G."/>
            <person name="Rogers Y.-H."/>
            <person name="Friedman R."/>
            <person name="Frazier M."/>
            <person name="Venter J.C."/>
        </authorList>
    </citation>
    <scope>NUCLEOTIDE SEQUENCE</scope>
    <source>
        <strain evidence="3">HTCC2155</strain>
    </source>
</reference>
<evidence type="ECO:0000313" key="4">
    <source>
        <dbReference type="Proteomes" id="UP000004947"/>
    </source>
</evidence>
<dbReference type="AlphaFoldDB" id="A6DM68"/>
<protein>
    <submittedName>
        <fullName evidence="3">Uncharacterized protein</fullName>
    </submittedName>
</protein>
<dbReference type="EMBL" id="ABCK01000073">
    <property type="protein sequence ID" value="EDM24664.1"/>
    <property type="molecule type" value="Genomic_DNA"/>
</dbReference>
<dbReference type="EMBL" id="ABCK01000010">
    <property type="protein sequence ID" value="EDM27366.1"/>
    <property type="molecule type" value="Genomic_DNA"/>
</dbReference>
<comment type="caution">
    <text evidence="3">The sequence shown here is derived from an EMBL/GenBank/DDBJ whole genome shotgun (WGS) entry which is preliminary data.</text>
</comment>
<accession>A6DM68</accession>
<reference evidence="3 4" key="2">
    <citation type="journal article" date="2010" name="J. Bacteriol.">
        <title>Genome sequence of Lentisphaera araneosa HTCC2155T, the type species of the order Lentisphaerales in the phylum Lentisphaerae.</title>
        <authorList>
            <person name="Thrash J.C."/>
            <person name="Cho J.C."/>
            <person name="Vergin K.L."/>
            <person name="Morris R.M."/>
            <person name="Giovannoni S.J."/>
        </authorList>
    </citation>
    <scope>NUCLEOTIDE SEQUENCE [LARGE SCALE GENOMIC DNA]</scope>
    <source>
        <strain evidence="3 4">HTCC2155</strain>
    </source>
</reference>
<keyword evidence="1" id="KW-1133">Transmembrane helix</keyword>
<feature type="transmembrane region" description="Helical" evidence="1">
    <location>
        <begin position="24"/>
        <end position="40"/>
    </location>
</feature>